<accession>A0A1E3VNZ8</accession>
<comment type="caution">
    <text evidence="2">The sequence shown here is derived from an EMBL/GenBank/DDBJ whole genome shotgun (WGS) entry which is preliminary data.</text>
</comment>
<proteinExistence type="predicted"/>
<dbReference type="Pfam" id="PF18932">
    <property type="entry name" value="DUF5681"/>
    <property type="match status" value="1"/>
</dbReference>
<evidence type="ECO:0000313" key="2">
    <source>
        <dbReference type="EMBL" id="ODR95021.1"/>
    </source>
</evidence>
<dbReference type="AlphaFoldDB" id="A0A1E3VNZ8"/>
<reference evidence="2 3" key="1">
    <citation type="journal article" date="2016" name="Environ. Microbiol.">
        <title>New Methyloceanibacter diversity from North Sea sediments includes methanotroph containing solely the soluble methane monooxygenase.</title>
        <authorList>
            <person name="Vekeman B."/>
            <person name="Kerckhof F.M."/>
            <person name="Cremers G."/>
            <person name="de Vos P."/>
            <person name="Vandamme P."/>
            <person name="Boon N."/>
            <person name="Op den Camp H.J."/>
            <person name="Heylen K."/>
        </authorList>
    </citation>
    <scope>NUCLEOTIDE SEQUENCE [LARGE SCALE GENOMIC DNA]</scope>
    <source>
        <strain evidence="2 3">R-67176</strain>
    </source>
</reference>
<sequence length="277" mass="31152">MPKTSESTSTSSIFLKQVERIVTVREGETIREAPAIEAVIQSQVASACKGNALAQKDIINRHERATDEKRQRLQAEVERCEHYISGARSEMAAAERLGQQAPRLFPHPDDIYIDRETGVRFVGPFDEESLTQVEETCRVRDILLMQDALDQRSWNDLDSDDPLDGPGTALLFAQILNDGLPDRFKLDDPSFVGRMMRLECIPKRQLLKDVYRGWQSIGLSTRRGRLFPPLRYGKTLVALLLELVRRVRNGYLDGSAAPEDIEADLADLILEGLHGAP</sequence>
<dbReference type="InterPro" id="IPR043736">
    <property type="entry name" value="DUF5681"/>
</dbReference>
<protein>
    <recommendedName>
        <fullName evidence="1">DUF5681 domain-containing protein</fullName>
    </recommendedName>
</protein>
<evidence type="ECO:0000259" key="1">
    <source>
        <dbReference type="Pfam" id="PF18932"/>
    </source>
</evidence>
<keyword evidence="3" id="KW-1185">Reference proteome</keyword>
<gene>
    <name evidence="2" type="ORF">AUC70_04530</name>
</gene>
<dbReference type="Proteomes" id="UP000094172">
    <property type="component" value="Unassembled WGS sequence"/>
</dbReference>
<organism evidence="2 3">
    <name type="scientific">Methyloceanibacter stevinii</name>
    <dbReference type="NCBI Taxonomy" id="1774970"/>
    <lineage>
        <taxon>Bacteria</taxon>
        <taxon>Pseudomonadati</taxon>
        <taxon>Pseudomonadota</taxon>
        <taxon>Alphaproteobacteria</taxon>
        <taxon>Hyphomicrobiales</taxon>
        <taxon>Hyphomicrobiaceae</taxon>
        <taxon>Methyloceanibacter</taxon>
    </lineage>
</organism>
<dbReference type="EMBL" id="LPWE01000011">
    <property type="protein sequence ID" value="ODR95021.1"/>
    <property type="molecule type" value="Genomic_DNA"/>
</dbReference>
<feature type="domain" description="DUF5681" evidence="1">
    <location>
        <begin position="8"/>
        <end position="65"/>
    </location>
</feature>
<name>A0A1E3VNZ8_9HYPH</name>
<evidence type="ECO:0000313" key="3">
    <source>
        <dbReference type="Proteomes" id="UP000094172"/>
    </source>
</evidence>